<evidence type="ECO:0000313" key="1">
    <source>
        <dbReference type="EMBL" id="KAJ9054090.1"/>
    </source>
</evidence>
<keyword evidence="2" id="KW-1185">Reference proteome</keyword>
<name>A0ACC2RVG3_9FUNG</name>
<reference evidence="1" key="1">
    <citation type="submission" date="2022-04" db="EMBL/GenBank/DDBJ databases">
        <title>Genome of the entomopathogenic fungus Entomophthora muscae.</title>
        <authorList>
            <person name="Elya C."/>
            <person name="Lovett B.R."/>
            <person name="Lee E."/>
            <person name="Macias A.M."/>
            <person name="Hajek A.E."/>
            <person name="De Bivort B.L."/>
            <person name="Kasson M.T."/>
            <person name="De Fine Licht H.H."/>
            <person name="Stajich J.E."/>
        </authorList>
    </citation>
    <scope>NUCLEOTIDE SEQUENCE</scope>
    <source>
        <strain evidence="1">Berkeley</strain>
    </source>
</reference>
<sequence length="225" mass="24929">MPISVVLGSKKALLLPTLVNESQLNTTTLGALRQECCEFFELPPANFILTYAGVVMKDDISSLASYGLNFRSKVLMKVITPQNVQGEQSEESESKSPFLVEFEARVRKEIQRVVDKTVEKSGAAVAGFPIQVKQFLEKYPCPIPGDADYKKSKKQLQDLYLATNETLLGGLMQLDGILSGDPARPDVPASVVIRNQRKAAVYHLQGLLDRLDHVWNQLISTHSKL</sequence>
<dbReference type="Proteomes" id="UP001165960">
    <property type="component" value="Unassembled WGS sequence"/>
</dbReference>
<proteinExistence type="predicted"/>
<evidence type="ECO:0000313" key="2">
    <source>
        <dbReference type="Proteomes" id="UP001165960"/>
    </source>
</evidence>
<protein>
    <submittedName>
        <fullName evidence="1">Uncharacterized protein</fullName>
    </submittedName>
</protein>
<accession>A0ACC2RVG3</accession>
<comment type="caution">
    <text evidence="1">The sequence shown here is derived from an EMBL/GenBank/DDBJ whole genome shotgun (WGS) entry which is preliminary data.</text>
</comment>
<dbReference type="EMBL" id="QTSX02006468">
    <property type="protein sequence ID" value="KAJ9054090.1"/>
    <property type="molecule type" value="Genomic_DNA"/>
</dbReference>
<gene>
    <name evidence="1" type="ORF">DSO57_1018216</name>
</gene>
<organism evidence="1 2">
    <name type="scientific">Entomophthora muscae</name>
    <dbReference type="NCBI Taxonomy" id="34485"/>
    <lineage>
        <taxon>Eukaryota</taxon>
        <taxon>Fungi</taxon>
        <taxon>Fungi incertae sedis</taxon>
        <taxon>Zoopagomycota</taxon>
        <taxon>Entomophthoromycotina</taxon>
        <taxon>Entomophthoromycetes</taxon>
        <taxon>Entomophthorales</taxon>
        <taxon>Entomophthoraceae</taxon>
        <taxon>Entomophthora</taxon>
    </lineage>
</organism>